<proteinExistence type="predicted"/>
<dbReference type="Proteomes" id="UP000789572">
    <property type="component" value="Unassembled WGS sequence"/>
</dbReference>
<protein>
    <submittedName>
        <fullName evidence="1">9716_t:CDS:1</fullName>
    </submittedName>
</protein>
<comment type="caution">
    <text evidence="1">The sequence shown here is derived from an EMBL/GenBank/DDBJ whole genome shotgun (WGS) entry which is preliminary data.</text>
</comment>
<evidence type="ECO:0000313" key="2">
    <source>
        <dbReference type="Proteomes" id="UP000789572"/>
    </source>
</evidence>
<name>A0A9N9CSU8_9GLOM</name>
<reference evidence="1" key="1">
    <citation type="submission" date="2021-06" db="EMBL/GenBank/DDBJ databases">
        <authorList>
            <person name="Kallberg Y."/>
            <person name="Tangrot J."/>
            <person name="Rosling A."/>
        </authorList>
    </citation>
    <scope>NUCLEOTIDE SEQUENCE</scope>
    <source>
        <strain evidence="1">IA702</strain>
    </source>
</reference>
<sequence>SIVTVRSHCGSAVTTLQIIEKTNGKYRLGYASGILNVTYGCNDLNLVEAAEFPELFDMPQRQVTLREAARDPNLIESVVATTLKRQRDEEPIAMSSLKITRKFGLADALRDVGELFNALRLIGRNPGLFRWDEDRTENQQADDYTEYIRNKFLGSRYLCGNVVENVHMDKNYLNTSHLNGGCDVSVYKETKAPFHKQGIKIVIEKIQGSSDVNQATAELIAANTISAEKPIVILTDFEKFGFFWVAYHNQSELAVFTAWFDDTHVAATFARMVLNPDLIQGEIADQFPTYERRVVPHELTVINEDNDSEDVGNLDDFVDEMTPLEREAHEINKKLQLLHHHVPPAISKLLAHRVVVRNGVVENLY</sequence>
<dbReference type="OrthoDB" id="2406499at2759"/>
<feature type="non-terminal residue" evidence="1">
    <location>
        <position position="365"/>
    </location>
</feature>
<organism evidence="1 2">
    <name type="scientific">Paraglomus occultum</name>
    <dbReference type="NCBI Taxonomy" id="144539"/>
    <lineage>
        <taxon>Eukaryota</taxon>
        <taxon>Fungi</taxon>
        <taxon>Fungi incertae sedis</taxon>
        <taxon>Mucoromycota</taxon>
        <taxon>Glomeromycotina</taxon>
        <taxon>Glomeromycetes</taxon>
        <taxon>Paraglomerales</taxon>
        <taxon>Paraglomeraceae</taxon>
        <taxon>Paraglomus</taxon>
    </lineage>
</organism>
<dbReference type="EMBL" id="CAJVPJ010001991">
    <property type="protein sequence ID" value="CAG8609883.1"/>
    <property type="molecule type" value="Genomic_DNA"/>
</dbReference>
<gene>
    <name evidence="1" type="ORF">POCULU_LOCUS7894</name>
</gene>
<evidence type="ECO:0000313" key="1">
    <source>
        <dbReference type="EMBL" id="CAG8609883.1"/>
    </source>
</evidence>
<keyword evidence="2" id="KW-1185">Reference proteome</keyword>
<accession>A0A9N9CSU8</accession>
<dbReference type="AlphaFoldDB" id="A0A9N9CSU8"/>